<reference evidence="1" key="1">
    <citation type="submission" date="2023-06" db="EMBL/GenBank/DDBJ databases">
        <title>Genome-scale phylogeny and comparative genomics of the fungal order Sordariales.</title>
        <authorList>
            <consortium name="Lawrence Berkeley National Laboratory"/>
            <person name="Hensen N."/>
            <person name="Bonometti L."/>
            <person name="Westerberg I."/>
            <person name="Brannstrom I.O."/>
            <person name="Guillou S."/>
            <person name="Cros-Aarteil S."/>
            <person name="Calhoun S."/>
            <person name="Haridas S."/>
            <person name="Kuo A."/>
            <person name="Mondo S."/>
            <person name="Pangilinan J."/>
            <person name="Riley R."/>
            <person name="Labutti K."/>
            <person name="Andreopoulos B."/>
            <person name="Lipzen A."/>
            <person name="Chen C."/>
            <person name="Yanf M."/>
            <person name="Daum C."/>
            <person name="Ng V."/>
            <person name="Clum A."/>
            <person name="Steindorff A."/>
            <person name="Ohm R."/>
            <person name="Martin F."/>
            <person name="Silar P."/>
            <person name="Natvig D."/>
            <person name="Lalanne C."/>
            <person name="Gautier V."/>
            <person name="Ament-Velasquez S.L."/>
            <person name="Kruys A."/>
            <person name="Hutchinson M.I."/>
            <person name="Powell A.J."/>
            <person name="Barry K."/>
            <person name="Miller A.N."/>
            <person name="Grigoriev I.V."/>
            <person name="Debuchy R."/>
            <person name="Gladieux P."/>
            <person name="Thoren M.H."/>
            <person name="Johannesson H."/>
        </authorList>
    </citation>
    <scope>NUCLEOTIDE SEQUENCE</scope>
    <source>
        <strain evidence="1">CBS 307.81</strain>
    </source>
</reference>
<proteinExistence type="predicted"/>
<name>A0AA39ZLP4_9PEZI</name>
<sequence>MCSQNLNLFWWPNSKDWSGRRNAPAVARKGVAQLADVIQRRASHSADRLGALDWAEKTYRWLILLTNDQETAIHHHQEAAHKHQPEAKCQFIDHLNSFIHNLKAATEEIETWLLLEQDIPMVLGTDTPAFQFYLRWRQVRQYFARQNATVNSDIDAMIQAIRDLLSEEPPPASDMELTGLTDEQVITAKHEATTVRKSWSDKLLHLRKQLGIQPPARGGARNGSPSGADLLAYAEMAEAISAVEMRERVHAEALRYLEYEMDNRMEILAGQALDNQPIRCD</sequence>
<keyword evidence="2" id="KW-1185">Reference proteome</keyword>
<organism evidence="1 2">
    <name type="scientific">Cercophora samala</name>
    <dbReference type="NCBI Taxonomy" id="330535"/>
    <lineage>
        <taxon>Eukaryota</taxon>
        <taxon>Fungi</taxon>
        <taxon>Dikarya</taxon>
        <taxon>Ascomycota</taxon>
        <taxon>Pezizomycotina</taxon>
        <taxon>Sordariomycetes</taxon>
        <taxon>Sordariomycetidae</taxon>
        <taxon>Sordariales</taxon>
        <taxon>Lasiosphaeriaceae</taxon>
        <taxon>Cercophora</taxon>
    </lineage>
</organism>
<comment type="caution">
    <text evidence="1">The sequence shown here is derived from an EMBL/GenBank/DDBJ whole genome shotgun (WGS) entry which is preliminary data.</text>
</comment>
<protein>
    <submittedName>
        <fullName evidence="1">Uncharacterized protein</fullName>
    </submittedName>
</protein>
<evidence type="ECO:0000313" key="2">
    <source>
        <dbReference type="Proteomes" id="UP001174997"/>
    </source>
</evidence>
<dbReference type="EMBL" id="JAULSY010000006">
    <property type="protein sequence ID" value="KAK0673398.1"/>
    <property type="molecule type" value="Genomic_DNA"/>
</dbReference>
<evidence type="ECO:0000313" key="1">
    <source>
        <dbReference type="EMBL" id="KAK0673398.1"/>
    </source>
</evidence>
<accession>A0AA39ZLP4</accession>
<gene>
    <name evidence="1" type="ORF">QBC41DRAFT_342937</name>
</gene>
<dbReference type="AlphaFoldDB" id="A0AA39ZLP4"/>
<dbReference type="Proteomes" id="UP001174997">
    <property type="component" value="Unassembled WGS sequence"/>
</dbReference>